<gene>
    <name evidence="5" type="ORF">GNE07_10370</name>
</gene>
<dbReference type="Pfam" id="PF00583">
    <property type="entry name" value="Acetyltransf_1"/>
    <property type="match status" value="1"/>
</dbReference>
<dbReference type="PROSITE" id="PS51186">
    <property type="entry name" value="GNAT"/>
    <property type="match status" value="1"/>
</dbReference>
<feature type="domain" description="N-acetyltransferase" evidence="4">
    <location>
        <begin position="1"/>
        <end position="145"/>
    </location>
</feature>
<evidence type="ECO:0000256" key="2">
    <source>
        <dbReference type="ARBA" id="ARBA00023315"/>
    </source>
</evidence>
<evidence type="ECO:0000256" key="1">
    <source>
        <dbReference type="ARBA" id="ARBA00022679"/>
    </source>
</evidence>
<reference evidence="5 6" key="1">
    <citation type="submission" date="2019-09" db="EMBL/GenBank/DDBJ databases">
        <title>Draft genome sequencing of Hungatella hathewayi 123Y-2.</title>
        <authorList>
            <person name="Lv Q."/>
            <person name="Li S."/>
        </authorList>
    </citation>
    <scope>NUCLEOTIDE SEQUENCE [LARGE SCALE GENOMIC DNA]</scope>
    <source>
        <strain evidence="5 6">123Y-2</strain>
    </source>
</reference>
<proteinExistence type="inferred from homology"/>
<dbReference type="EMBL" id="WNME01000005">
    <property type="protein sequence ID" value="MUB63467.1"/>
    <property type="molecule type" value="Genomic_DNA"/>
</dbReference>
<evidence type="ECO:0000313" key="6">
    <source>
        <dbReference type="Proteomes" id="UP000434223"/>
    </source>
</evidence>
<dbReference type="PANTHER" id="PTHR45896">
    <property type="entry name" value="N-ALPHA-ACETYLTRANSFERASE 30"/>
    <property type="match status" value="1"/>
</dbReference>
<dbReference type="PANTHER" id="PTHR45896:SF1">
    <property type="entry name" value="N-ALPHA-ACETYLTRANSFERASE 30"/>
    <property type="match status" value="1"/>
</dbReference>
<evidence type="ECO:0000256" key="3">
    <source>
        <dbReference type="ARBA" id="ARBA00024025"/>
    </source>
</evidence>
<evidence type="ECO:0000259" key="4">
    <source>
        <dbReference type="PROSITE" id="PS51186"/>
    </source>
</evidence>
<dbReference type="AlphaFoldDB" id="A0AAW9WJD2"/>
<accession>A0AAW9WJD2</accession>
<dbReference type="InterPro" id="IPR016181">
    <property type="entry name" value="Acyl_CoA_acyltransferase"/>
</dbReference>
<comment type="similarity">
    <text evidence="3">Belongs to the acetyltransferase family. MAK3 subfamily.</text>
</comment>
<dbReference type="InterPro" id="IPR000182">
    <property type="entry name" value="GNAT_dom"/>
</dbReference>
<evidence type="ECO:0000313" key="5">
    <source>
        <dbReference type="EMBL" id="MUB63467.1"/>
    </source>
</evidence>
<dbReference type="GO" id="GO:0031417">
    <property type="term" value="C:NatC complex"/>
    <property type="evidence" value="ECO:0007669"/>
    <property type="project" value="TreeGrafter"/>
</dbReference>
<dbReference type="SUPFAM" id="SSF55729">
    <property type="entry name" value="Acyl-CoA N-acyltransferases (Nat)"/>
    <property type="match status" value="1"/>
</dbReference>
<name>A0AAW9WJD2_9FIRM</name>
<dbReference type="Proteomes" id="UP000434223">
    <property type="component" value="Unassembled WGS sequence"/>
</dbReference>
<dbReference type="InterPro" id="IPR044542">
    <property type="entry name" value="NAA30-like"/>
</dbReference>
<dbReference type="RefSeq" id="WP_055652493.1">
    <property type="nucleotide sequence ID" value="NZ_CZAZ01000081.1"/>
</dbReference>
<keyword evidence="1" id="KW-0808">Transferase</keyword>
<dbReference type="PIRSF" id="PIRSF037663">
    <property type="entry name" value="Acetyltransf_GNAT_prd"/>
    <property type="match status" value="1"/>
</dbReference>
<dbReference type="CDD" id="cd04301">
    <property type="entry name" value="NAT_SF"/>
    <property type="match status" value="1"/>
</dbReference>
<keyword evidence="2" id="KW-0012">Acyltransferase</keyword>
<dbReference type="Gene3D" id="3.40.630.30">
    <property type="match status" value="1"/>
</dbReference>
<dbReference type="GO" id="GO:0004596">
    <property type="term" value="F:protein-N-terminal amino-acid acetyltransferase activity"/>
    <property type="evidence" value="ECO:0007669"/>
    <property type="project" value="InterPro"/>
</dbReference>
<dbReference type="InterPro" id="IPR017255">
    <property type="entry name" value="AcTrfase_GNAT_prd"/>
</dbReference>
<organism evidence="5 6">
    <name type="scientific">Hungatella hathewayi</name>
    <dbReference type="NCBI Taxonomy" id="154046"/>
    <lineage>
        <taxon>Bacteria</taxon>
        <taxon>Bacillati</taxon>
        <taxon>Bacillota</taxon>
        <taxon>Clostridia</taxon>
        <taxon>Lachnospirales</taxon>
        <taxon>Lachnospiraceae</taxon>
        <taxon>Hungatella</taxon>
    </lineage>
</organism>
<comment type="caution">
    <text evidence="5">The sequence shown here is derived from an EMBL/GenBank/DDBJ whole genome shotgun (WGS) entry which is preliminary data.</text>
</comment>
<protein>
    <submittedName>
        <fullName evidence="5">GNAT family N-acetyltransferase</fullName>
    </submittedName>
</protein>
<sequence length="146" mass="16521">MDIRIMEIDDYTAIYDLWMSCKGMGLNDIDDSKKGVERFLNRNPDTCFVAVENNALIGVIMAGNDGRRGFIYHTAVLPSYRHQGIATQLVDTAMTALENIGITKVALVVFDRNENGNSFWEAQGFTSRTDLVYRNKSLVELKRFDT</sequence>